<reference evidence="1" key="1">
    <citation type="submission" date="2016-02" db="EMBL/GenBank/DDBJ databases">
        <title>WGS assembly of Manihot esculenta.</title>
        <authorList>
            <person name="Bredeson J.V."/>
            <person name="Prochnik S.E."/>
            <person name="Lyons J.B."/>
            <person name="Schmutz J."/>
            <person name="Grimwood J."/>
            <person name="Vrebalov J."/>
            <person name="Bart R.S."/>
            <person name="Amuge T."/>
            <person name="Ferguson M.E."/>
            <person name="Green R."/>
            <person name="Putnam N."/>
            <person name="Stites J."/>
            <person name="Rounsley S."/>
            <person name="Rokhsar D.S."/>
        </authorList>
    </citation>
    <scope>NUCLEOTIDE SEQUENCE [LARGE SCALE GENOMIC DNA]</scope>
    <source>
        <tissue evidence="1">Leaf</tissue>
    </source>
</reference>
<gene>
    <name evidence="1" type="ORF">MANES_10G118100</name>
</gene>
<proteinExistence type="predicted"/>
<evidence type="ECO:0000313" key="1">
    <source>
        <dbReference type="EMBL" id="OAY39735.1"/>
    </source>
</evidence>
<protein>
    <submittedName>
        <fullName evidence="1">Uncharacterized protein</fullName>
    </submittedName>
</protein>
<dbReference type="EMBL" id="CM004396">
    <property type="protein sequence ID" value="OAY39735.1"/>
    <property type="molecule type" value="Genomic_DNA"/>
</dbReference>
<accession>A0A2C9V5N8</accession>
<dbReference type="AlphaFoldDB" id="A0A2C9V5N8"/>
<organism evidence="1">
    <name type="scientific">Manihot esculenta</name>
    <name type="common">Cassava</name>
    <name type="synonym">Jatropha manihot</name>
    <dbReference type="NCBI Taxonomy" id="3983"/>
    <lineage>
        <taxon>Eukaryota</taxon>
        <taxon>Viridiplantae</taxon>
        <taxon>Streptophyta</taxon>
        <taxon>Embryophyta</taxon>
        <taxon>Tracheophyta</taxon>
        <taxon>Spermatophyta</taxon>
        <taxon>Magnoliopsida</taxon>
        <taxon>eudicotyledons</taxon>
        <taxon>Gunneridae</taxon>
        <taxon>Pentapetalae</taxon>
        <taxon>rosids</taxon>
        <taxon>fabids</taxon>
        <taxon>Malpighiales</taxon>
        <taxon>Euphorbiaceae</taxon>
        <taxon>Crotonoideae</taxon>
        <taxon>Manihoteae</taxon>
        <taxon>Manihot</taxon>
    </lineage>
</organism>
<sequence>MYVYESMTGIVRYYLPMRRSLDVLCADKNPREV</sequence>
<name>A0A2C9V5N8_MANES</name>